<name>A0A059C2G6_EUCGR</name>
<evidence type="ECO:0000313" key="2">
    <source>
        <dbReference type="EMBL" id="KCW72115.1"/>
    </source>
</evidence>
<dbReference type="AlphaFoldDB" id="A0A059C2G6"/>
<gene>
    <name evidence="2" type="ORF">EUGRSUZ_E00554</name>
</gene>
<proteinExistence type="predicted"/>
<evidence type="ECO:0000256" key="1">
    <source>
        <dbReference type="SAM" id="MobiDB-lite"/>
    </source>
</evidence>
<dbReference type="Gramene" id="KCW72115">
    <property type="protein sequence ID" value="KCW72115"/>
    <property type="gene ID" value="EUGRSUZ_E00554"/>
</dbReference>
<feature type="region of interest" description="Disordered" evidence="1">
    <location>
        <begin position="1"/>
        <end position="28"/>
    </location>
</feature>
<protein>
    <submittedName>
        <fullName evidence="2">Uncharacterized protein</fullName>
    </submittedName>
</protein>
<organism evidence="2">
    <name type="scientific">Eucalyptus grandis</name>
    <name type="common">Flooded gum</name>
    <dbReference type="NCBI Taxonomy" id="71139"/>
    <lineage>
        <taxon>Eukaryota</taxon>
        <taxon>Viridiplantae</taxon>
        <taxon>Streptophyta</taxon>
        <taxon>Embryophyta</taxon>
        <taxon>Tracheophyta</taxon>
        <taxon>Spermatophyta</taxon>
        <taxon>Magnoliopsida</taxon>
        <taxon>eudicotyledons</taxon>
        <taxon>Gunneridae</taxon>
        <taxon>Pentapetalae</taxon>
        <taxon>rosids</taxon>
        <taxon>malvids</taxon>
        <taxon>Myrtales</taxon>
        <taxon>Myrtaceae</taxon>
        <taxon>Myrtoideae</taxon>
        <taxon>Eucalypteae</taxon>
        <taxon>Eucalyptus</taxon>
    </lineage>
</organism>
<dbReference type="InParanoid" id="A0A059C2G6"/>
<reference evidence="2" key="1">
    <citation type="submission" date="2013-07" db="EMBL/GenBank/DDBJ databases">
        <title>The genome of Eucalyptus grandis.</title>
        <authorList>
            <person name="Schmutz J."/>
            <person name="Hayes R."/>
            <person name="Myburg A."/>
            <person name="Tuskan G."/>
            <person name="Grattapaglia D."/>
            <person name="Rokhsar D.S."/>
        </authorList>
    </citation>
    <scope>NUCLEOTIDE SEQUENCE</scope>
    <source>
        <tissue evidence="2">Leaf extractions</tissue>
    </source>
</reference>
<feature type="compositionally biased region" description="Polar residues" evidence="1">
    <location>
        <begin position="17"/>
        <end position="28"/>
    </location>
</feature>
<sequence length="72" mass="8006">MGKRRAKKLETEPQRILQESQNQNPRASENVVKVTNNARIAEEDKREGGGGGKLHVRASDFVPKLEFGSCDV</sequence>
<accession>A0A059C2G6</accession>
<dbReference type="EMBL" id="KK198757">
    <property type="protein sequence ID" value="KCW72115.1"/>
    <property type="molecule type" value="Genomic_DNA"/>
</dbReference>